<dbReference type="HOGENOM" id="CLU_3409587_0_0_6"/>
<gene>
    <name evidence="1" type="ORF">Loa_00082</name>
</gene>
<organism evidence="1 2">
    <name type="scientific">Legionella oakridgensis ATCC 33761 = DSM 21215</name>
    <dbReference type="NCBI Taxonomy" id="1268635"/>
    <lineage>
        <taxon>Bacteria</taxon>
        <taxon>Pseudomonadati</taxon>
        <taxon>Pseudomonadota</taxon>
        <taxon>Gammaproteobacteria</taxon>
        <taxon>Legionellales</taxon>
        <taxon>Legionellaceae</taxon>
        <taxon>Legionella</taxon>
    </lineage>
</organism>
<keyword evidence="2" id="KW-1185">Reference proteome</keyword>
<dbReference type="Proteomes" id="UP000018838">
    <property type="component" value="Chromosome"/>
</dbReference>
<evidence type="ECO:0000313" key="2">
    <source>
        <dbReference type="Proteomes" id="UP000018838"/>
    </source>
</evidence>
<protein>
    <submittedName>
        <fullName evidence="1">Uncharacterized protein</fullName>
    </submittedName>
</protein>
<sequence length="29" mass="3433">MVVTGQKHLNIEYVFVKKLVFASDIQDYF</sequence>
<name>W0B570_9GAMM</name>
<dbReference type="KEGG" id="lok:Loa_00082"/>
<dbReference type="AlphaFoldDB" id="W0B570"/>
<evidence type="ECO:0000313" key="1">
    <source>
        <dbReference type="EMBL" id="AHE65673.1"/>
    </source>
</evidence>
<reference evidence="1 2" key="1">
    <citation type="journal article" date="2013" name="Int. J. Med. Microbiol.">
        <title>Legionella oakridgensis ATCC 33761 genome sequence and phenotypic characterization reveals its replication capacity in amoebae.</title>
        <authorList>
            <person name="Brzuszkiewicz E."/>
            <person name="Schulz T."/>
            <person name="Rydzewski K."/>
            <person name="Daniel R."/>
            <person name="Gillmaier N."/>
            <person name="Dittmann C."/>
            <person name="Holland G."/>
            <person name="Schunder E."/>
            <person name="Lautner M."/>
            <person name="Eisenreich W."/>
            <person name="Luck C."/>
            <person name="Heuner K."/>
        </authorList>
    </citation>
    <scope>NUCLEOTIDE SEQUENCE [LARGE SCALE GENOMIC DNA]</scope>
    <source>
        <strain>OR-10</strain>
        <strain evidence="2">ATCC 33761</strain>
    </source>
</reference>
<accession>W0B570</accession>
<dbReference type="EMBL" id="CP004006">
    <property type="protein sequence ID" value="AHE65673.1"/>
    <property type="molecule type" value="Genomic_DNA"/>
</dbReference>
<proteinExistence type="predicted"/>